<organism evidence="1 2">
    <name type="scientific">Linum tenue</name>
    <dbReference type="NCBI Taxonomy" id="586396"/>
    <lineage>
        <taxon>Eukaryota</taxon>
        <taxon>Viridiplantae</taxon>
        <taxon>Streptophyta</taxon>
        <taxon>Embryophyta</taxon>
        <taxon>Tracheophyta</taxon>
        <taxon>Spermatophyta</taxon>
        <taxon>Magnoliopsida</taxon>
        <taxon>eudicotyledons</taxon>
        <taxon>Gunneridae</taxon>
        <taxon>Pentapetalae</taxon>
        <taxon>rosids</taxon>
        <taxon>fabids</taxon>
        <taxon>Malpighiales</taxon>
        <taxon>Linaceae</taxon>
        <taxon>Linum</taxon>
    </lineage>
</organism>
<name>A0AAV0KDK5_9ROSI</name>
<gene>
    <name evidence="1" type="ORF">LITE_LOCUS18262</name>
</gene>
<evidence type="ECO:0000313" key="1">
    <source>
        <dbReference type="EMBL" id="CAI0420096.1"/>
    </source>
</evidence>
<keyword evidence="2" id="KW-1185">Reference proteome</keyword>
<protein>
    <submittedName>
        <fullName evidence="1">Uncharacterized protein</fullName>
    </submittedName>
</protein>
<dbReference type="EMBL" id="CAMGYJ010000005">
    <property type="protein sequence ID" value="CAI0420096.1"/>
    <property type="molecule type" value="Genomic_DNA"/>
</dbReference>
<evidence type="ECO:0000313" key="2">
    <source>
        <dbReference type="Proteomes" id="UP001154282"/>
    </source>
</evidence>
<sequence>MAKGDALLQLSRRRVQNHTKGFHHPNPFAQQRQCSVCERCCTTGCWRDDWLAALDQQRFGVASASQEKS</sequence>
<proteinExistence type="predicted"/>
<dbReference type="Proteomes" id="UP001154282">
    <property type="component" value="Unassembled WGS sequence"/>
</dbReference>
<comment type="caution">
    <text evidence="1">The sequence shown here is derived from an EMBL/GenBank/DDBJ whole genome shotgun (WGS) entry which is preliminary data.</text>
</comment>
<dbReference type="AlphaFoldDB" id="A0AAV0KDK5"/>
<accession>A0AAV0KDK5</accession>
<reference evidence="1" key="1">
    <citation type="submission" date="2022-08" db="EMBL/GenBank/DDBJ databases">
        <authorList>
            <person name="Gutierrez-Valencia J."/>
        </authorList>
    </citation>
    <scope>NUCLEOTIDE SEQUENCE</scope>
</reference>